<organism evidence="1 2">
    <name type="scientific">Trichonephila clavata</name>
    <name type="common">Joro spider</name>
    <name type="synonym">Nephila clavata</name>
    <dbReference type="NCBI Taxonomy" id="2740835"/>
    <lineage>
        <taxon>Eukaryota</taxon>
        <taxon>Metazoa</taxon>
        <taxon>Ecdysozoa</taxon>
        <taxon>Arthropoda</taxon>
        <taxon>Chelicerata</taxon>
        <taxon>Arachnida</taxon>
        <taxon>Araneae</taxon>
        <taxon>Araneomorphae</taxon>
        <taxon>Entelegynae</taxon>
        <taxon>Araneoidea</taxon>
        <taxon>Nephilidae</taxon>
        <taxon>Trichonephila</taxon>
    </lineage>
</organism>
<comment type="caution">
    <text evidence="1">The sequence shown here is derived from an EMBL/GenBank/DDBJ whole genome shotgun (WGS) entry which is preliminary data.</text>
</comment>
<accession>A0A8X6J8K1</accession>
<evidence type="ECO:0000313" key="2">
    <source>
        <dbReference type="Proteomes" id="UP000887116"/>
    </source>
</evidence>
<dbReference type="EMBL" id="BMAO01038437">
    <property type="protein sequence ID" value="GFR25005.1"/>
    <property type="molecule type" value="Genomic_DNA"/>
</dbReference>
<keyword evidence="2" id="KW-1185">Reference proteome</keyword>
<protein>
    <submittedName>
        <fullName evidence="1">Uncharacterized protein</fullName>
    </submittedName>
</protein>
<dbReference type="AlphaFoldDB" id="A0A8X6J8K1"/>
<evidence type="ECO:0000313" key="1">
    <source>
        <dbReference type="EMBL" id="GFR25005.1"/>
    </source>
</evidence>
<dbReference type="OrthoDB" id="10022108at2759"/>
<sequence length="140" mass="16029">MAVSDDEALFAALENQCKITESALLSKCNMNQQMREEAKQTLGELKSSVNRDFVTIKSEKFVEACKVSMKDTMFTLKKKRIAVWDELMTMFEDNPKFRNLTVPKRKNPTILIRNVPNDAADSELIARYSGILVSNECWKD</sequence>
<dbReference type="Proteomes" id="UP000887116">
    <property type="component" value="Unassembled WGS sequence"/>
</dbReference>
<reference evidence="1" key="1">
    <citation type="submission" date="2020-07" db="EMBL/GenBank/DDBJ databases">
        <title>Multicomponent nature underlies the extraordinary mechanical properties of spider dragline silk.</title>
        <authorList>
            <person name="Kono N."/>
            <person name="Nakamura H."/>
            <person name="Mori M."/>
            <person name="Yoshida Y."/>
            <person name="Ohtoshi R."/>
            <person name="Malay A.D."/>
            <person name="Moran D.A.P."/>
            <person name="Tomita M."/>
            <person name="Numata K."/>
            <person name="Arakawa K."/>
        </authorList>
    </citation>
    <scope>NUCLEOTIDE SEQUENCE</scope>
</reference>
<gene>
    <name evidence="1" type="ORF">TNCT_577071</name>
</gene>
<name>A0A8X6J8K1_TRICU</name>
<proteinExistence type="predicted"/>